<protein>
    <submittedName>
        <fullName evidence="2">Uncharacterized protein</fullName>
    </submittedName>
</protein>
<dbReference type="AlphaFoldDB" id="A0A831LZ05"/>
<keyword evidence="1" id="KW-0472">Membrane</keyword>
<feature type="transmembrane region" description="Helical" evidence="1">
    <location>
        <begin position="73"/>
        <end position="92"/>
    </location>
</feature>
<gene>
    <name evidence="2" type="ORF">ENN90_15630</name>
</gene>
<feature type="transmembrane region" description="Helical" evidence="1">
    <location>
        <begin position="148"/>
        <end position="168"/>
    </location>
</feature>
<name>A0A831LZ05_9BACT</name>
<dbReference type="EMBL" id="DSDK01000877">
    <property type="protein sequence ID" value="HDR53026.1"/>
    <property type="molecule type" value="Genomic_DNA"/>
</dbReference>
<keyword evidence="1" id="KW-1133">Transmembrane helix</keyword>
<accession>A0A831LZ05</accession>
<feature type="transmembrane region" description="Helical" evidence="1">
    <location>
        <begin position="104"/>
        <end position="128"/>
    </location>
</feature>
<evidence type="ECO:0000313" key="2">
    <source>
        <dbReference type="EMBL" id="HDR53026.1"/>
    </source>
</evidence>
<comment type="caution">
    <text evidence="2">The sequence shown here is derived from an EMBL/GenBank/DDBJ whole genome shotgun (WGS) entry which is preliminary data.</text>
</comment>
<organism evidence="2">
    <name type="scientific">Mariniphaga anaerophila</name>
    <dbReference type="NCBI Taxonomy" id="1484053"/>
    <lineage>
        <taxon>Bacteria</taxon>
        <taxon>Pseudomonadati</taxon>
        <taxon>Bacteroidota</taxon>
        <taxon>Bacteroidia</taxon>
        <taxon>Marinilabiliales</taxon>
        <taxon>Prolixibacteraceae</taxon>
        <taxon>Mariniphaga</taxon>
    </lineage>
</organism>
<dbReference type="Proteomes" id="UP000886047">
    <property type="component" value="Unassembled WGS sequence"/>
</dbReference>
<feature type="transmembrane region" description="Helical" evidence="1">
    <location>
        <begin position="12"/>
        <end position="31"/>
    </location>
</feature>
<feature type="transmembrane region" description="Helical" evidence="1">
    <location>
        <begin position="175"/>
        <end position="192"/>
    </location>
</feature>
<keyword evidence="1" id="KW-0812">Transmembrane</keyword>
<feature type="non-terminal residue" evidence="2">
    <location>
        <position position="193"/>
    </location>
</feature>
<sequence length="193" mass="21992">MKNYFSKYPFAQTGLFILPILTLVICMEFYLPSDPPEGYKSFIVAFEFAKTPAEIRTLFEGLSPQTIDNIDKANYIDFGFMLAYSLFLGLMFKKAASVFNRRWLLWGVLLSVVIFLADFTENILLLNITKIYQQQTELQILAPVLANLHLVTWLKWGGLAVAFVLFFFGMKKDTGLAKFTGGALLLPFPLAFW</sequence>
<proteinExistence type="predicted"/>
<reference evidence="2" key="1">
    <citation type="journal article" date="2020" name="mSystems">
        <title>Genome- and Community-Level Interaction Insights into Carbon Utilization and Element Cycling Functions of Hydrothermarchaeota in Hydrothermal Sediment.</title>
        <authorList>
            <person name="Zhou Z."/>
            <person name="Liu Y."/>
            <person name="Xu W."/>
            <person name="Pan J."/>
            <person name="Luo Z.H."/>
            <person name="Li M."/>
        </authorList>
    </citation>
    <scope>NUCLEOTIDE SEQUENCE [LARGE SCALE GENOMIC DNA]</scope>
    <source>
        <strain evidence="2">SpSt-1217</strain>
    </source>
</reference>
<evidence type="ECO:0000256" key="1">
    <source>
        <dbReference type="SAM" id="Phobius"/>
    </source>
</evidence>